<dbReference type="GO" id="GO:0005829">
    <property type="term" value="C:cytosol"/>
    <property type="evidence" value="ECO:0000318"/>
    <property type="project" value="GO_Central"/>
</dbReference>
<evidence type="ECO:0000313" key="3">
    <source>
        <dbReference type="Proteomes" id="UP000026915"/>
    </source>
</evidence>
<dbReference type="InterPro" id="IPR008971">
    <property type="entry name" value="HSP40/DnaJ_pept-bd"/>
</dbReference>
<dbReference type="InParanoid" id="A0A061E1C1"/>
<dbReference type="GO" id="GO:0006457">
    <property type="term" value="P:protein folding"/>
    <property type="evidence" value="ECO:0007669"/>
    <property type="project" value="InterPro"/>
</dbReference>
<keyword evidence="3" id="KW-1185">Reference proteome</keyword>
<dbReference type="SUPFAM" id="SSF49493">
    <property type="entry name" value="HSP40/DnaJ peptide-binding domain"/>
    <property type="match status" value="1"/>
</dbReference>
<dbReference type="Proteomes" id="UP000026915">
    <property type="component" value="Chromosome 2"/>
</dbReference>
<dbReference type="Gramene" id="EOX98437">
    <property type="protein sequence ID" value="EOX98437"/>
    <property type="gene ID" value="TCM_007203"/>
</dbReference>
<organism evidence="2 3">
    <name type="scientific">Theobroma cacao</name>
    <name type="common">Cacao</name>
    <name type="synonym">Cocoa</name>
    <dbReference type="NCBI Taxonomy" id="3641"/>
    <lineage>
        <taxon>Eukaryota</taxon>
        <taxon>Viridiplantae</taxon>
        <taxon>Streptophyta</taxon>
        <taxon>Embryophyta</taxon>
        <taxon>Tracheophyta</taxon>
        <taxon>Spermatophyta</taxon>
        <taxon>Magnoliopsida</taxon>
        <taxon>eudicotyledons</taxon>
        <taxon>Gunneridae</taxon>
        <taxon>Pentapetalae</taxon>
        <taxon>rosids</taxon>
        <taxon>malvids</taxon>
        <taxon>Malvales</taxon>
        <taxon>Malvaceae</taxon>
        <taxon>Byttnerioideae</taxon>
        <taxon>Theobroma</taxon>
    </lineage>
</organism>
<proteinExistence type="predicted"/>
<keyword evidence="1" id="KW-0143">Chaperone</keyword>
<dbReference type="Gene3D" id="2.60.260.20">
    <property type="entry name" value="Urease metallochaperone UreE, N-terminal domain"/>
    <property type="match status" value="1"/>
</dbReference>
<dbReference type="GO" id="GO:0051087">
    <property type="term" value="F:protein-folding chaperone binding"/>
    <property type="evidence" value="ECO:0000318"/>
    <property type="project" value="GO_Central"/>
</dbReference>
<gene>
    <name evidence="2" type="ORF">TCM_007203</name>
</gene>
<evidence type="ECO:0000313" key="2">
    <source>
        <dbReference type="EMBL" id="EOX98437.1"/>
    </source>
</evidence>
<dbReference type="GO" id="GO:0051082">
    <property type="term" value="F:unfolded protein binding"/>
    <property type="evidence" value="ECO:0000318"/>
    <property type="project" value="GO_Central"/>
</dbReference>
<sequence length="122" mass="13427">MLDCTLEELCCGGLEKIKLIRDVISDEGMIVQEEGGATNNKYEAGMKKTGTKATFEGKGGSHRLLPFSYSGYEKVIQGQGMSNAKGAKRGDLRITFLVNFPTELTDQQGFEAYIGRLFLIDH</sequence>
<name>A0A061E1C1_THECC</name>
<dbReference type="PANTHER" id="PTHR24078:SF522">
    <property type="entry name" value="DNAJ CHAPERONE C-TERMINAL DOMAIN-CONTAINING PROTEIN"/>
    <property type="match status" value="1"/>
</dbReference>
<accession>A0A061E1C1</accession>
<dbReference type="EMBL" id="CM001880">
    <property type="protein sequence ID" value="EOX98437.1"/>
    <property type="molecule type" value="Genomic_DNA"/>
</dbReference>
<dbReference type="InterPro" id="IPR051339">
    <property type="entry name" value="DnaJ_subfamily_B"/>
</dbReference>
<dbReference type="HOGENOM" id="CLU_2030904_0_0_1"/>
<protein>
    <recommendedName>
        <fullName evidence="4">Chaperone DnaJ C-terminal domain-containing protein</fullName>
    </recommendedName>
</protein>
<evidence type="ECO:0008006" key="4">
    <source>
        <dbReference type="Google" id="ProtNLM"/>
    </source>
</evidence>
<dbReference type="AlphaFoldDB" id="A0A061E1C1"/>
<reference evidence="2 3" key="1">
    <citation type="journal article" date="2013" name="Genome Biol.">
        <title>The genome sequence of the most widely cultivated cacao type and its use to identify candidate genes regulating pod color.</title>
        <authorList>
            <person name="Motamayor J.C."/>
            <person name="Mockaitis K."/>
            <person name="Schmutz J."/>
            <person name="Haiminen N."/>
            <person name="Iii D.L."/>
            <person name="Cornejo O."/>
            <person name="Findley S.D."/>
            <person name="Zheng P."/>
            <person name="Utro F."/>
            <person name="Royaert S."/>
            <person name="Saski C."/>
            <person name="Jenkins J."/>
            <person name="Podicheti R."/>
            <person name="Zhao M."/>
            <person name="Scheffler B.E."/>
            <person name="Stack J.C."/>
            <person name="Feltus F.A."/>
            <person name="Mustiga G.M."/>
            <person name="Amores F."/>
            <person name="Phillips W."/>
            <person name="Marelli J.P."/>
            <person name="May G.D."/>
            <person name="Shapiro H."/>
            <person name="Ma J."/>
            <person name="Bustamante C.D."/>
            <person name="Schnell R.J."/>
            <person name="Main D."/>
            <person name="Gilbert D."/>
            <person name="Parida L."/>
            <person name="Kuhn D.N."/>
        </authorList>
    </citation>
    <scope>NUCLEOTIDE SEQUENCE [LARGE SCALE GENOMIC DNA]</scope>
    <source>
        <strain evidence="3">cv. Matina 1-6</strain>
    </source>
</reference>
<dbReference type="PANTHER" id="PTHR24078">
    <property type="entry name" value="DNAJ HOMOLOG SUBFAMILY C MEMBER"/>
    <property type="match status" value="1"/>
</dbReference>
<evidence type="ECO:0000256" key="1">
    <source>
        <dbReference type="ARBA" id="ARBA00023186"/>
    </source>
</evidence>
<dbReference type="eggNOG" id="KOG0714">
    <property type="taxonomic scope" value="Eukaryota"/>
</dbReference>
<dbReference type="STRING" id="3641.A0A061E1C1"/>